<dbReference type="OrthoDB" id="10006218at2759"/>
<dbReference type="AlphaFoldDB" id="A0A0S4J907"/>
<organism evidence="3 4">
    <name type="scientific">Bodo saltans</name>
    <name type="common">Flagellated protozoan</name>
    <dbReference type="NCBI Taxonomy" id="75058"/>
    <lineage>
        <taxon>Eukaryota</taxon>
        <taxon>Discoba</taxon>
        <taxon>Euglenozoa</taxon>
        <taxon>Kinetoplastea</taxon>
        <taxon>Metakinetoplastina</taxon>
        <taxon>Eubodonida</taxon>
        <taxon>Bodonidae</taxon>
        <taxon>Bodo</taxon>
    </lineage>
</organism>
<keyword evidence="4" id="KW-1185">Reference proteome</keyword>
<keyword evidence="2" id="KW-0472">Membrane</keyword>
<evidence type="ECO:0000256" key="1">
    <source>
        <dbReference type="SAM" id="MobiDB-lite"/>
    </source>
</evidence>
<accession>A0A0S4J907</accession>
<protein>
    <submittedName>
        <fullName evidence="3">Membrane-associated protein, putative</fullName>
    </submittedName>
</protein>
<dbReference type="VEuPathDB" id="TriTrypDB:BSAL_93850"/>
<feature type="transmembrane region" description="Helical" evidence="2">
    <location>
        <begin position="30"/>
        <end position="49"/>
    </location>
</feature>
<keyword evidence="2" id="KW-1133">Transmembrane helix</keyword>
<dbReference type="Proteomes" id="UP000051952">
    <property type="component" value="Unassembled WGS sequence"/>
</dbReference>
<gene>
    <name evidence="3" type="ORF">BSAL_93850</name>
</gene>
<keyword evidence="2" id="KW-0812">Transmembrane</keyword>
<name>A0A0S4J907_BODSA</name>
<feature type="compositionally biased region" description="Basic and acidic residues" evidence="1">
    <location>
        <begin position="385"/>
        <end position="400"/>
    </location>
</feature>
<sequence length="400" mass="44991">MRTIAACIFFSCGGGQTESHYREMEPFRKAHAVLLVLLIGLVALLKVAVLTSANDEAVHHAASLLVKASRSTQSGISTKKPSATGEIMVPPKGQHPLRSHDLFWSTAAMRITKVEADDERSAQRLQNPFDSSSTAVLGNAADREFNKAPEFLLPFALHECEHVFLDLGTRSGINLRTLFFDGPHSQTMWGRKFEKFFGANLTNRRRTVCVVATEANPAYKLSLDTLENELTSLGVKIKVIRNPVWVDNDILTLEINENDKSPLLKAGTKKALKVRGFRLSTLLAQVSPSGATVLVNFDLDGEEHRLISDLFIERTICKIDFYAIQFRRHVVRADRETLSEKIEGIQKLLIDSRWCDKPNGFSFFEFEDIYVHAKKNNNNKQTKKASVEQGKRHHYDVLTR</sequence>
<evidence type="ECO:0000256" key="2">
    <source>
        <dbReference type="SAM" id="Phobius"/>
    </source>
</evidence>
<feature type="region of interest" description="Disordered" evidence="1">
    <location>
        <begin position="380"/>
        <end position="400"/>
    </location>
</feature>
<evidence type="ECO:0000313" key="3">
    <source>
        <dbReference type="EMBL" id="CUG86598.1"/>
    </source>
</evidence>
<reference evidence="4" key="1">
    <citation type="submission" date="2015-09" db="EMBL/GenBank/DDBJ databases">
        <authorList>
            <consortium name="Pathogen Informatics"/>
        </authorList>
    </citation>
    <scope>NUCLEOTIDE SEQUENCE [LARGE SCALE GENOMIC DNA]</scope>
    <source>
        <strain evidence="4">Lake Konstanz</strain>
    </source>
</reference>
<dbReference type="EMBL" id="CYKH01001343">
    <property type="protein sequence ID" value="CUG86598.1"/>
    <property type="molecule type" value="Genomic_DNA"/>
</dbReference>
<evidence type="ECO:0000313" key="4">
    <source>
        <dbReference type="Proteomes" id="UP000051952"/>
    </source>
</evidence>
<proteinExistence type="predicted"/>